<dbReference type="PANTHER" id="PTHR11977:SF130">
    <property type="entry name" value="SEVERIN"/>
    <property type="match status" value="1"/>
</dbReference>
<evidence type="ECO:0000256" key="11">
    <source>
        <dbReference type="ARBA" id="ARBA00083856"/>
    </source>
</evidence>
<evidence type="ECO:0000256" key="6">
    <source>
        <dbReference type="ARBA" id="ARBA00022837"/>
    </source>
</evidence>
<evidence type="ECO:0000256" key="2">
    <source>
        <dbReference type="ARBA" id="ARBA00008418"/>
    </source>
</evidence>
<sequence>MALFGSDLERQVKKESAQTEPAWEGAGQEVGLKIWRVVKFEIKDWPQEEYGSFYNGDSYIILNTYKEGDSEDLEYDVHFWIGKNSSQDEYGTAAYKTVELDTFLDDKAVQHREVQGFESDLFKSYFKKLMVMEGGAESGFRHVVPEEYKPRLLRFCGTSRNVEVYEVPKHKSCLNSNDVFILDMGRTIYQYNGTNSNKDERFKAMQFVQELESERGDAKGEVLEEDDLRDSHEFMQQLTDEEPDDPDVPLEDEEKKLYRLSDHKFDQIKAGDEISKGDLVSDDVFLLYNGKNVFVWVGNNASREEKRNGIPYAHSFLGGEVGKPNCPVTVISEGQRSNAFEVAMTA</sequence>
<dbReference type="SMART" id="SM00262">
    <property type="entry name" value="GEL"/>
    <property type="match status" value="3"/>
</dbReference>
<feature type="compositionally biased region" description="Basic and acidic residues" evidence="12">
    <location>
        <begin position="7"/>
        <end position="17"/>
    </location>
</feature>
<dbReference type="GO" id="GO:0051015">
    <property type="term" value="F:actin filament binding"/>
    <property type="evidence" value="ECO:0007669"/>
    <property type="project" value="InterPro"/>
</dbReference>
<keyword evidence="7" id="KW-0009">Actin-binding</keyword>
<comment type="function">
    <text evidence="9">Calcium-regulated protein that binds to the plus (or barbed) ends of actin monomers or filaments, preventing monomer exchange (end-blocking or capping). Can promote the assembly of monomers into filaments (nucleation) as well as sever existing filaments.</text>
</comment>
<evidence type="ECO:0000256" key="9">
    <source>
        <dbReference type="ARBA" id="ARBA00056258"/>
    </source>
</evidence>
<feature type="region of interest" description="Disordered" evidence="12">
    <location>
        <begin position="1"/>
        <end position="24"/>
    </location>
</feature>
<gene>
    <name evidence="14" type="ORF">SPHA_38361</name>
</gene>
<dbReference type="FunFam" id="3.40.20.10:FF:000043">
    <property type="entry name" value="macrophage-capping protein-like isoform X2"/>
    <property type="match status" value="1"/>
</dbReference>
<accession>A0A812CPJ6</accession>
<dbReference type="GO" id="GO:0005737">
    <property type="term" value="C:cytoplasm"/>
    <property type="evidence" value="ECO:0007669"/>
    <property type="project" value="TreeGrafter"/>
</dbReference>
<reference evidence="14" key="1">
    <citation type="submission" date="2021-01" db="EMBL/GenBank/DDBJ databases">
        <authorList>
            <person name="Li R."/>
            <person name="Bekaert M."/>
        </authorList>
    </citation>
    <scope>NUCLEOTIDE SEQUENCE</scope>
    <source>
        <strain evidence="14">Farmed</strain>
    </source>
</reference>
<dbReference type="AlphaFoldDB" id="A0A812CPJ6"/>
<comment type="subcellular location">
    <subcellularLocation>
        <location evidence="1">Cytoplasm</location>
        <location evidence="1">Cytoskeleton</location>
    </subcellularLocation>
</comment>
<dbReference type="Gene3D" id="3.40.20.10">
    <property type="entry name" value="Severin"/>
    <property type="match status" value="3"/>
</dbReference>
<keyword evidence="6" id="KW-0106">Calcium</keyword>
<evidence type="ECO:0000313" key="15">
    <source>
        <dbReference type="Proteomes" id="UP000597762"/>
    </source>
</evidence>
<comment type="subunit">
    <text evidence="10">Interacts with actin monomers and filaments.</text>
</comment>
<evidence type="ECO:0000256" key="8">
    <source>
        <dbReference type="ARBA" id="ARBA00023212"/>
    </source>
</evidence>
<proteinExistence type="inferred from homology"/>
<dbReference type="SUPFAM" id="SSF55753">
    <property type="entry name" value="Actin depolymerizing proteins"/>
    <property type="match status" value="3"/>
</dbReference>
<protein>
    <recommendedName>
        <fullName evidence="11">Actin-modulator</fullName>
    </recommendedName>
</protein>
<keyword evidence="5" id="KW-0677">Repeat</keyword>
<dbReference type="CDD" id="cd11290">
    <property type="entry name" value="gelsolin_S1_like"/>
    <property type="match status" value="1"/>
</dbReference>
<evidence type="ECO:0000256" key="4">
    <source>
        <dbReference type="ARBA" id="ARBA00022490"/>
    </source>
</evidence>
<dbReference type="PRINTS" id="PR00597">
    <property type="entry name" value="GELSOLIN"/>
</dbReference>
<dbReference type="InterPro" id="IPR007123">
    <property type="entry name" value="Gelsolin-like_dom"/>
</dbReference>
<organism evidence="14 15">
    <name type="scientific">Acanthosepion pharaonis</name>
    <name type="common">Pharaoh cuttlefish</name>
    <name type="synonym">Sepia pharaonis</name>
    <dbReference type="NCBI Taxonomy" id="158019"/>
    <lineage>
        <taxon>Eukaryota</taxon>
        <taxon>Metazoa</taxon>
        <taxon>Spiralia</taxon>
        <taxon>Lophotrochozoa</taxon>
        <taxon>Mollusca</taxon>
        <taxon>Cephalopoda</taxon>
        <taxon>Coleoidea</taxon>
        <taxon>Decapodiformes</taxon>
        <taxon>Sepiida</taxon>
        <taxon>Sepiina</taxon>
        <taxon>Sepiidae</taxon>
        <taxon>Acanthosepion</taxon>
    </lineage>
</organism>
<feature type="domain" description="Gelsolin-like" evidence="13">
    <location>
        <begin position="161"/>
        <end position="216"/>
    </location>
</feature>
<keyword evidence="8" id="KW-0206">Cytoskeleton</keyword>
<feature type="domain" description="Gelsolin-like" evidence="13">
    <location>
        <begin position="49"/>
        <end position="122"/>
    </location>
</feature>
<evidence type="ECO:0000259" key="13">
    <source>
        <dbReference type="Pfam" id="PF00626"/>
    </source>
</evidence>
<dbReference type="Proteomes" id="UP000597762">
    <property type="component" value="Unassembled WGS sequence"/>
</dbReference>
<dbReference type="InterPro" id="IPR029006">
    <property type="entry name" value="ADF-H/Gelsolin-like_dom_sf"/>
</dbReference>
<keyword evidence="4" id="KW-0963">Cytoplasm</keyword>
<dbReference type="PANTHER" id="PTHR11977">
    <property type="entry name" value="VILLIN"/>
    <property type="match status" value="1"/>
</dbReference>
<dbReference type="InterPro" id="IPR007122">
    <property type="entry name" value="Villin/Gelsolin"/>
</dbReference>
<comment type="caution">
    <text evidence="14">The sequence shown here is derived from an EMBL/GenBank/DDBJ whole genome shotgun (WGS) entry which is preliminary data.</text>
</comment>
<dbReference type="GO" id="GO:0015629">
    <property type="term" value="C:actin cytoskeleton"/>
    <property type="evidence" value="ECO:0007669"/>
    <property type="project" value="TreeGrafter"/>
</dbReference>
<evidence type="ECO:0000256" key="1">
    <source>
        <dbReference type="ARBA" id="ARBA00004245"/>
    </source>
</evidence>
<feature type="domain" description="Gelsolin-like" evidence="13">
    <location>
        <begin position="273"/>
        <end position="340"/>
    </location>
</feature>
<evidence type="ECO:0000256" key="3">
    <source>
        <dbReference type="ARBA" id="ARBA00022467"/>
    </source>
</evidence>
<dbReference type="GO" id="GO:0008154">
    <property type="term" value="P:actin polymerization or depolymerization"/>
    <property type="evidence" value="ECO:0007669"/>
    <property type="project" value="TreeGrafter"/>
</dbReference>
<evidence type="ECO:0000256" key="12">
    <source>
        <dbReference type="SAM" id="MobiDB-lite"/>
    </source>
</evidence>
<keyword evidence="15" id="KW-1185">Reference proteome</keyword>
<name>A0A812CPJ6_ACAPH</name>
<dbReference type="CDD" id="cd11289">
    <property type="entry name" value="gelsolin_S2_like"/>
    <property type="match status" value="1"/>
</dbReference>
<evidence type="ECO:0000313" key="14">
    <source>
        <dbReference type="EMBL" id="CAE1273619.1"/>
    </source>
</evidence>
<dbReference type="GO" id="GO:0051693">
    <property type="term" value="P:actin filament capping"/>
    <property type="evidence" value="ECO:0007669"/>
    <property type="project" value="UniProtKB-KW"/>
</dbReference>
<dbReference type="OrthoDB" id="6375767at2759"/>
<evidence type="ECO:0000256" key="5">
    <source>
        <dbReference type="ARBA" id="ARBA00022737"/>
    </source>
</evidence>
<evidence type="ECO:0000256" key="10">
    <source>
        <dbReference type="ARBA" id="ARBA00063765"/>
    </source>
</evidence>
<evidence type="ECO:0000256" key="7">
    <source>
        <dbReference type="ARBA" id="ARBA00023203"/>
    </source>
</evidence>
<keyword evidence="3" id="KW-0117">Actin capping</keyword>
<dbReference type="Pfam" id="PF00626">
    <property type="entry name" value="Gelsolin"/>
    <property type="match status" value="3"/>
</dbReference>
<comment type="similarity">
    <text evidence="2">Belongs to the villin/gelsolin family.</text>
</comment>
<dbReference type="EMBL" id="CAHIKZ030001735">
    <property type="protein sequence ID" value="CAE1273619.1"/>
    <property type="molecule type" value="Genomic_DNA"/>
</dbReference>